<organism evidence="2 3">
    <name type="scientific">Ideonella oryzae</name>
    <dbReference type="NCBI Taxonomy" id="2937441"/>
    <lineage>
        <taxon>Bacteria</taxon>
        <taxon>Pseudomonadati</taxon>
        <taxon>Pseudomonadota</taxon>
        <taxon>Betaproteobacteria</taxon>
        <taxon>Burkholderiales</taxon>
        <taxon>Sphaerotilaceae</taxon>
        <taxon>Ideonella</taxon>
    </lineage>
</organism>
<dbReference type="Proteomes" id="UP001204851">
    <property type="component" value="Unassembled WGS sequence"/>
</dbReference>
<name>A0ABT1BQM7_9BURK</name>
<proteinExistence type="predicted"/>
<reference evidence="2 3" key="1">
    <citation type="submission" date="2022-06" db="EMBL/GenBank/DDBJ databases">
        <title>Ideonella sp. NS12-5 Genome sequencing and assembly.</title>
        <authorList>
            <person name="Jung Y."/>
        </authorList>
    </citation>
    <scope>NUCLEOTIDE SEQUENCE [LARGE SCALE GENOMIC DNA]</scope>
    <source>
        <strain evidence="2 3">NS12-5</strain>
    </source>
</reference>
<gene>
    <name evidence="2" type="ORF">M0L44_17760</name>
</gene>
<keyword evidence="1" id="KW-0472">Membrane</keyword>
<evidence type="ECO:0000313" key="2">
    <source>
        <dbReference type="EMBL" id="MCO5978545.1"/>
    </source>
</evidence>
<dbReference type="RefSeq" id="WP_252771197.1">
    <property type="nucleotide sequence ID" value="NZ_JAMXMC010000011.1"/>
</dbReference>
<evidence type="ECO:0000256" key="1">
    <source>
        <dbReference type="SAM" id="Phobius"/>
    </source>
</evidence>
<protein>
    <recommendedName>
        <fullName evidence="4">Transmembrane protein</fullName>
    </recommendedName>
</protein>
<dbReference type="EMBL" id="JAMXMC010000011">
    <property type="protein sequence ID" value="MCO5978545.1"/>
    <property type="molecule type" value="Genomic_DNA"/>
</dbReference>
<comment type="caution">
    <text evidence="2">The sequence shown here is derived from an EMBL/GenBank/DDBJ whole genome shotgun (WGS) entry which is preliminary data.</text>
</comment>
<sequence length="168" mass="19111">MSGSAWRARLKALLHALWQWPLALLILFEEWGWEPLQRLLAWVGAWPGFRQLEAWVRRLPPYGALALFALPTLALLPVKLLALWAVSRGHAVLGLAVILAAKLGGTAIVARLFTLTQPALMRLTWFARLHGRWVPWKEALLARVRASAPWRLARALRARWRRWTSPGP</sequence>
<accession>A0ABT1BQM7</accession>
<evidence type="ECO:0000313" key="3">
    <source>
        <dbReference type="Proteomes" id="UP001204851"/>
    </source>
</evidence>
<feature type="transmembrane region" description="Helical" evidence="1">
    <location>
        <begin position="63"/>
        <end position="86"/>
    </location>
</feature>
<evidence type="ECO:0008006" key="4">
    <source>
        <dbReference type="Google" id="ProtNLM"/>
    </source>
</evidence>
<feature type="transmembrane region" description="Helical" evidence="1">
    <location>
        <begin position="92"/>
        <end position="113"/>
    </location>
</feature>
<keyword evidence="3" id="KW-1185">Reference proteome</keyword>
<keyword evidence="1" id="KW-1133">Transmembrane helix</keyword>
<keyword evidence="1" id="KW-0812">Transmembrane</keyword>